<evidence type="ECO:0000313" key="2">
    <source>
        <dbReference type="Proteomes" id="UP000093129"/>
    </source>
</evidence>
<name>A0A1B9BXT1_9PROT</name>
<protein>
    <submittedName>
        <fullName evidence="1">Uncharacterized protein</fullName>
    </submittedName>
</protein>
<dbReference type="AlphaFoldDB" id="A0A1B9BXT1"/>
<reference evidence="1 2" key="1">
    <citation type="submission" date="2016-07" db="EMBL/GenBank/DDBJ databases">
        <title>Draft genome of a psychrotolerant acidophile Acidithiobacillus ferrivorans strain YL15.</title>
        <authorList>
            <person name="Peng T."/>
            <person name="Ma L."/>
            <person name="Nan M."/>
            <person name="An N."/>
            <person name="Wang M."/>
            <person name="Qiu G."/>
            <person name="Zeng W."/>
        </authorList>
    </citation>
    <scope>NUCLEOTIDE SEQUENCE [LARGE SCALE GENOMIC DNA]</scope>
    <source>
        <strain evidence="1 2">YL15</strain>
    </source>
</reference>
<dbReference type="EMBL" id="MASQ01000094">
    <property type="protein sequence ID" value="OCB02521.1"/>
    <property type="molecule type" value="Genomic_DNA"/>
</dbReference>
<proteinExistence type="predicted"/>
<dbReference type="Proteomes" id="UP000093129">
    <property type="component" value="Unassembled WGS sequence"/>
</dbReference>
<evidence type="ECO:0000313" key="1">
    <source>
        <dbReference type="EMBL" id="OCB02521.1"/>
    </source>
</evidence>
<organism evidence="1 2">
    <name type="scientific">Acidithiobacillus ferrivorans</name>
    <dbReference type="NCBI Taxonomy" id="160808"/>
    <lineage>
        <taxon>Bacteria</taxon>
        <taxon>Pseudomonadati</taxon>
        <taxon>Pseudomonadota</taxon>
        <taxon>Acidithiobacillia</taxon>
        <taxon>Acidithiobacillales</taxon>
        <taxon>Acidithiobacillaceae</taxon>
        <taxon>Acidithiobacillus</taxon>
    </lineage>
</organism>
<sequence length="118" mass="12805">MSLRTLIEKGPNPDKGLQALVLQHYQDIATARQLLWGWVDIARELGIEGQENSLLRSFQRVHAKVGQGTLKLVLANQRGKVVNAVEPPVAKRPLPGQIPVGDGPAINAELAAKGINFK</sequence>
<accession>A0A1B9BXT1</accession>
<comment type="caution">
    <text evidence="1">The sequence shown here is derived from an EMBL/GenBank/DDBJ whole genome shotgun (WGS) entry which is preliminary data.</text>
</comment>
<gene>
    <name evidence="1" type="ORF">BBC27_12835</name>
</gene>